<dbReference type="SUPFAM" id="SSF63829">
    <property type="entry name" value="Calcium-dependent phosphotriesterase"/>
    <property type="match status" value="1"/>
</dbReference>
<keyword evidence="5" id="KW-1185">Reference proteome</keyword>
<dbReference type="Gene3D" id="2.120.10.30">
    <property type="entry name" value="TolB, C-terminal domain"/>
    <property type="match status" value="1"/>
</dbReference>
<dbReference type="InterPro" id="IPR011042">
    <property type="entry name" value="6-blade_b-propeller_TolB-like"/>
</dbReference>
<name>A0A521DSG3_9BACT</name>
<dbReference type="PANTHER" id="PTHR47572">
    <property type="entry name" value="LIPOPROTEIN-RELATED"/>
    <property type="match status" value="1"/>
</dbReference>
<evidence type="ECO:0000259" key="3">
    <source>
        <dbReference type="Pfam" id="PF08450"/>
    </source>
</evidence>
<feature type="signal peptide" evidence="2">
    <location>
        <begin position="1"/>
        <end position="23"/>
    </location>
</feature>
<feature type="chain" id="PRO_5021790455" evidence="2">
    <location>
        <begin position="24"/>
        <end position="300"/>
    </location>
</feature>
<protein>
    <submittedName>
        <fullName evidence="4">Gluconolactonase</fullName>
    </submittedName>
</protein>
<sequence>MKKVVYRSLLIIGLVSFGGFVQAQDLVKEGAEIQQITAGHQFTEGPFWHEDGFLLYSDIPANKIFKWTPEEQKTIFLDPSGNSNGITDDLHGGMVIAQHAGKVSQLDAEGNTTLLLDSYQGKRFNSPNDLMVTSDGTLYFTDPPYGVQPEDRELDFCGVYRWKDGMEEAELLFDEFETPNGLVFAPDESRFYVNDTQTGQIYVFDIDDDGTVSEGSLFAEVGPATNNGAADGMVVDENGNLYSTGPGGIHIFDAEGNKLTHIETPETVTNLDWGREGNQTLFMTSPTGIYTLEMNVNGWW</sequence>
<proteinExistence type="predicted"/>
<reference evidence="4 5" key="1">
    <citation type="submission" date="2017-05" db="EMBL/GenBank/DDBJ databases">
        <authorList>
            <person name="Varghese N."/>
            <person name="Submissions S."/>
        </authorList>
    </citation>
    <scope>NUCLEOTIDE SEQUENCE [LARGE SCALE GENOMIC DNA]</scope>
    <source>
        <strain evidence="4 5">DSM 21985</strain>
    </source>
</reference>
<dbReference type="InterPro" id="IPR013658">
    <property type="entry name" value="SGL"/>
</dbReference>
<dbReference type="EMBL" id="FXTP01000009">
    <property type="protein sequence ID" value="SMO73810.1"/>
    <property type="molecule type" value="Genomic_DNA"/>
</dbReference>
<dbReference type="AlphaFoldDB" id="A0A521DSG3"/>
<evidence type="ECO:0000256" key="2">
    <source>
        <dbReference type="SAM" id="SignalP"/>
    </source>
</evidence>
<dbReference type="PANTHER" id="PTHR47572:SF4">
    <property type="entry name" value="LACTONASE DRP35"/>
    <property type="match status" value="1"/>
</dbReference>
<keyword evidence="2" id="KW-0732">Signal</keyword>
<keyword evidence="1" id="KW-0378">Hydrolase</keyword>
<evidence type="ECO:0000256" key="1">
    <source>
        <dbReference type="ARBA" id="ARBA00022801"/>
    </source>
</evidence>
<dbReference type="InterPro" id="IPR051262">
    <property type="entry name" value="SMP-30/CGR1_Lactonase"/>
</dbReference>
<evidence type="ECO:0000313" key="5">
    <source>
        <dbReference type="Proteomes" id="UP000317557"/>
    </source>
</evidence>
<dbReference type="Proteomes" id="UP000317557">
    <property type="component" value="Unassembled WGS sequence"/>
</dbReference>
<organism evidence="4 5">
    <name type="scientific">Gracilimonas mengyeensis</name>
    <dbReference type="NCBI Taxonomy" id="1302730"/>
    <lineage>
        <taxon>Bacteria</taxon>
        <taxon>Pseudomonadati</taxon>
        <taxon>Balneolota</taxon>
        <taxon>Balneolia</taxon>
        <taxon>Balneolales</taxon>
        <taxon>Balneolaceae</taxon>
        <taxon>Gracilimonas</taxon>
    </lineage>
</organism>
<evidence type="ECO:0000313" key="4">
    <source>
        <dbReference type="EMBL" id="SMO73810.1"/>
    </source>
</evidence>
<dbReference type="RefSeq" id="WP_142454683.1">
    <property type="nucleotide sequence ID" value="NZ_FXTP01000009.1"/>
</dbReference>
<dbReference type="Pfam" id="PF08450">
    <property type="entry name" value="SGL"/>
    <property type="match status" value="1"/>
</dbReference>
<dbReference type="OrthoDB" id="241638at2"/>
<feature type="domain" description="SMP-30/Gluconolactonase/LRE-like region" evidence="3">
    <location>
        <begin position="42"/>
        <end position="285"/>
    </location>
</feature>
<gene>
    <name evidence="4" type="ORF">SAMN06265219_10934</name>
</gene>
<dbReference type="GO" id="GO:0016787">
    <property type="term" value="F:hydrolase activity"/>
    <property type="evidence" value="ECO:0007669"/>
    <property type="project" value="UniProtKB-KW"/>
</dbReference>
<accession>A0A521DSG3</accession>